<dbReference type="OrthoDB" id="9805366at2"/>
<keyword evidence="4" id="KW-1185">Reference proteome</keyword>
<evidence type="ECO:0000313" key="4">
    <source>
        <dbReference type="Proteomes" id="UP000192796"/>
    </source>
</evidence>
<organism evidence="3 4">
    <name type="scientific">Niastella vici</name>
    <dbReference type="NCBI Taxonomy" id="1703345"/>
    <lineage>
        <taxon>Bacteria</taxon>
        <taxon>Pseudomonadati</taxon>
        <taxon>Bacteroidota</taxon>
        <taxon>Chitinophagia</taxon>
        <taxon>Chitinophagales</taxon>
        <taxon>Chitinophagaceae</taxon>
        <taxon>Niastella</taxon>
    </lineage>
</organism>
<proteinExistence type="predicted"/>
<dbReference type="Pfam" id="PF00201">
    <property type="entry name" value="UDPGT"/>
    <property type="match status" value="1"/>
</dbReference>
<dbReference type="GO" id="GO:0008194">
    <property type="term" value="F:UDP-glycosyltransferase activity"/>
    <property type="evidence" value="ECO:0007669"/>
    <property type="project" value="InterPro"/>
</dbReference>
<name>A0A1V9FS73_9BACT</name>
<evidence type="ECO:0000313" key="3">
    <source>
        <dbReference type="EMBL" id="OQP61168.1"/>
    </source>
</evidence>
<comment type="caution">
    <text evidence="3">The sequence shown here is derived from an EMBL/GenBank/DDBJ whole genome shotgun (WGS) entry which is preliminary data.</text>
</comment>
<dbReference type="AlphaFoldDB" id="A0A1V9FS73"/>
<dbReference type="STRING" id="1703345.A3860_05480"/>
<dbReference type="SUPFAM" id="SSF53756">
    <property type="entry name" value="UDP-Glycosyltransferase/glycogen phosphorylase"/>
    <property type="match status" value="1"/>
</dbReference>
<dbReference type="CDD" id="cd03784">
    <property type="entry name" value="GT1_Gtf-like"/>
    <property type="match status" value="1"/>
</dbReference>
<dbReference type="Gene3D" id="3.40.50.2000">
    <property type="entry name" value="Glycogen Phosphorylase B"/>
    <property type="match status" value="2"/>
</dbReference>
<keyword evidence="2" id="KW-0808">Transferase</keyword>
<dbReference type="PANTHER" id="PTHR48043:SF145">
    <property type="entry name" value="FI06409P-RELATED"/>
    <property type="match status" value="1"/>
</dbReference>
<protein>
    <submittedName>
        <fullName evidence="3">Uncharacterized protein</fullName>
    </submittedName>
</protein>
<dbReference type="PANTHER" id="PTHR48043">
    <property type="entry name" value="EG:EG0003.4 PROTEIN-RELATED"/>
    <property type="match status" value="1"/>
</dbReference>
<dbReference type="Proteomes" id="UP000192796">
    <property type="component" value="Unassembled WGS sequence"/>
</dbReference>
<sequence>MAVILFLVDYEEGHIFPTFGLATFLAERGHSIHYVSVVDNEKYIISRGFIFHSICENEYPKGSRENFKLDQIQNRVSSKLTYCHALDPHFGNILKKVKPDLLIVNTFLSLEALLIYYRFKIQPIIFTPYLLSDIDPQHEGYNNMRYLPMPVIASLLYHAPIWNRTSGLSNEIINPKHIITRARLKKFLRPLNNFVELVACPKELDYNPHFNKSNRIHLGPSIRTGSNRRSFSKGKPNNKIIFASLGSQTARIFQNSFKFYQCLIKVMRDPGLCDTQLVISTGEGFDLESFKPLPSNVQVYNWVDQIDILQLSSLAIIHGGLGSVKECIYFGVPMIVYPGMYDQPRNAMLVKHHGLGVQDDFASVSEDQLKANIMNVMTNDVIRRNVKKMKAIFREKEESNEGYRFIEKYLR</sequence>
<dbReference type="InterPro" id="IPR002213">
    <property type="entry name" value="UDP_glucos_trans"/>
</dbReference>
<dbReference type="InterPro" id="IPR050271">
    <property type="entry name" value="UDP-glycosyltransferase"/>
</dbReference>
<accession>A0A1V9FS73</accession>
<dbReference type="RefSeq" id="WP_081151539.1">
    <property type="nucleotide sequence ID" value="NZ_LVYD01000058.1"/>
</dbReference>
<keyword evidence="1" id="KW-0328">Glycosyltransferase</keyword>
<evidence type="ECO:0000256" key="1">
    <source>
        <dbReference type="ARBA" id="ARBA00022676"/>
    </source>
</evidence>
<reference evidence="3 4" key="1">
    <citation type="submission" date="2016-03" db="EMBL/GenBank/DDBJ databases">
        <title>Niastella vici sp. nov., isolated from farmland soil.</title>
        <authorList>
            <person name="Chen L."/>
            <person name="Wang D."/>
            <person name="Yang S."/>
            <person name="Wang G."/>
        </authorList>
    </citation>
    <scope>NUCLEOTIDE SEQUENCE [LARGE SCALE GENOMIC DNA]</scope>
    <source>
        <strain evidence="3 4">DJ57</strain>
    </source>
</reference>
<dbReference type="EMBL" id="LVYD01000058">
    <property type="protein sequence ID" value="OQP61168.1"/>
    <property type="molecule type" value="Genomic_DNA"/>
</dbReference>
<gene>
    <name evidence="3" type="ORF">A3860_05480</name>
</gene>
<evidence type="ECO:0000256" key="2">
    <source>
        <dbReference type="ARBA" id="ARBA00022679"/>
    </source>
</evidence>